<keyword evidence="2" id="KW-1185">Reference proteome</keyword>
<dbReference type="Proteomes" id="UP001412067">
    <property type="component" value="Unassembled WGS sequence"/>
</dbReference>
<sequence>MVEGDSVIACSTLNRILAGVYHGVVESKWAGLMMECPRLVISQIDRRANSAANFVANQACLSDFVWERGMSLLLALSFILSKDSEPIYLVLFIYIYECPTWGSASMVMGDSTRPTTMSFARPIKAGFARNIYV</sequence>
<proteinExistence type="predicted"/>
<accession>A0ABR2MRT4</accession>
<dbReference type="EMBL" id="JBBWWR010000005">
    <property type="protein sequence ID" value="KAK8966414.1"/>
    <property type="molecule type" value="Genomic_DNA"/>
</dbReference>
<organism evidence="1 2">
    <name type="scientific">Platanthera guangdongensis</name>
    <dbReference type="NCBI Taxonomy" id="2320717"/>
    <lineage>
        <taxon>Eukaryota</taxon>
        <taxon>Viridiplantae</taxon>
        <taxon>Streptophyta</taxon>
        <taxon>Embryophyta</taxon>
        <taxon>Tracheophyta</taxon>
        <taxon>Spermatophyta</taxon>
        <taxon>Magnoliopsida</taxon>
        <taxon>Liliopsida</taxon>
        <taxon>Asparagales</taxon>
        <taxon>Orchidaceae</taxon>
        <taxon>Orchidoideae</taxon>
        <taxon>Orchideae</taxon>
        <taxon>Orchidinae</taxon>
        <taxon>Platanthera</taxon>
    </lineage>
</organism>
<evidence type="ECO:0000313" key="2">
    <source>
        <dbReference type="Proteomes" id="UP001412067"/>
    </source>
</evidence>
<gene>
    <name evidence="1" type="ORF">KSP40_PGU014483</name>
</gene>
<reference evidence="1 2" key="1">
    <citation type="journal article" date="2022" name="Nat. Plants">
        <title>Genomes of leafy and leafless Platanthera orchids illuminate the evolution of mycoheterotrophy.</title>
        <authorList>
            <person name="Li M.H."/>
            <person name="Liu K.W."/>
            <person name="Li Z."/>
            <person name="Lu H.C."/>
            <person name="Ye Q.L."/>
            <person name="Zhang D."/>
            <person name="Wang J.Y."/>
            <person name="Li Y.F."/>
            <person name="Zhong Z.M."/>
            <person name="Liu X."/>
            <person name="Yu X."/>
            <person name="Liu D.K."/>
            <person name="Tu X.D."/>
            <person name="Liu B."/>
            <person name="Hao Y."/>
            <person name="Liao X.Y."/>
            <person name="Jiang Y.T."/>
            <person name="Sun W.H."/>
            <person name="Chen J."/>
            <person name="Chen Y.Q."/>
            <person name="Ai Y."/>
            <person name="Zhai J.W."/>
            <person name="Wu S.S."/>
            <person name="Zhou Z."/>
            <person name="Hsiao Y.Y."/>
            <person name="Wu W.L."/>
            <person name="Chen Y.Y."/>
            <person name="Lin Y.F."/>
            <person name="Hsu J.L."/>
            <person name="Li C.Y."/>
            <person name="Wang Z.W."/>
            <person name="Zhao X."/>
            <person name="Zhong W.Y."/>
            <person name="Ma X.K."/>
            <person name="Ma L."/>
            <person name="Huang J."/>
            <person name="Chen G.Z."/>
            <person name="Huang M.Z."/>
            <person name="Huang L."/>
            <person name="Peng D.H."/>
            <person name="Luo Y.B."/>
            <person name="Zou S.Q."/>
            <person name="Chen S.P."/>
            <person name="Lan S."/>
            <person name="Tsai W.C."/>
            <person name="Van de Peer Y."/>
            <person name="Liu Z.J."/>
        </authorList>
    </citation>
    <scope>NUCLEOTIDE SEQUENCE [LARGE SCALE GENOMIC DNA]</scope>
    <source>
        <strain evidence="1">Lor288</strain>
    </source>
</reference>
<protein>
    <recommendedName>
        <fullName evidence="3">RNase H type-1 domain-containing protein</fullName>
    </recommendedName>
</protein>
<evidence type="ECO:0000313" key="1">
    <source>
        <dbReference type="EMBL" id="KAK8966414.1"/>
    </source>
</evidence>
<name>A0ABR2MRT4_9ASPA</name>
<evidence type="ECO:0008006" key="3">
    <source>
        <dbReference type="Google" id="ProtNLM"/>
    </source>
</evidence>
<comment type="caution">
    <text evidence="1">The sequence shown here is derived from an EMBL/GenBank/DDBJ whole genome shotgun (WGS) entry which is preliminary data.</text>
</comment>